<accession>A0ABW5LDN2</accession>
<dbReference type="RefSeq" id="WP_378291972.1">
    <property type="nucleotide sequence ID" value="NZ_JBHULE010000019.1"/>
</dbReference>
<dbReference type="EMBL" id="JBHULE010000019">
    <property type="protein sequence ID" value="MFD2562950.1"/>
    <property type="molecule type" value="Genomic_DNA"/>
</dbReference>
<proteinExistence type="predicted"/>
<sequence length="308" mass="35086">MKIEKNKLVFGGVIAVVVIFLISYSFIALGDDEDDTENLKQTLVPELEQEQEDYTSKLDAINDLKEVRETNAPSIYDESLLDSLGYYDPENAIKEKERIVDSIYRLGKIDYKENRYRDAAPKIKVKPIPPKKDSIVTEVDPTIEAKELGLEHQLFFASNPLKNELSANVKTDNQIYVAVDGNQTVKADFRLRMRLDKDAIINNRLIPKNTPVFGFISFQPNRVLIEIENIQNTSVHLTAFDYEDGSEGIYVENSFRADARREIVEDVVNDINIGGVPQVSGIKQLFQRSNRNVKATIVNNYKLILKQE</sequence>
<name>A0ABW5LDN2_9FLAO</name>
<feature type="domain" description="Conjugative transposon TraM C-terminal" evidence="1">
    <location>
        <begin position="175"/>
        <end position="306"/>
    </location>
</feature>
<evidence type="ECO:0000313" key="2">
    <source>
        <dbReference type="EMBL" id="MFD2562950.1"/>
    </source>
</evidence>
<organism evidence="2 3">
    <name type="scientific">Aquimarina rubra</name>
    <dbReference type="NCBI Taxonomy" id="1920033"/>
    <lineage>
        <taxon>Bacteria</taxon>
        <taxon>Pseudomonadati</taxon>
        <taxon>Bacteroidota</taxon>
        <taxon>Flavobacteriia</taxon>
        <taxon>Flavobacteriales</taxon>
        <taxon>Flavobacteriaceae</taxon>
        <taxon>Aquimarina</taxon>
    </lineage>
</organism>
<protein>
    <submittedName>
        <fullName evidence="2">Conjugative transposon protein TraM</fullName>
    </submittedName>
</protein>
<reference evidence="3" key="1">
    <citation type="journal article" date="2019" name="Int. J. Syst. Evol. Microbiol.">
        <title>The Global Catalogue of Microorganisms (GCM) 10K type strain sequencing project: providing services to taxonomists for standard genome sequencing and annotation.</title>
        <authorList>
            <consortium name="The Broad Institute Genomics Platform"/>
            <consortium name="The Broad Institute Genome Sequencing Center for Infectious Disease"/>
            <person name="Wu L."/>
            <person name="Ma J."/>
        </authorList>
    </citation>
    <scope>NUCLEOTIDE SEQUENCE [LARGE SCALE GENOMIC DNA]</scope>
    <source>
        <strain evidence="3">KCTC 52274</strain>
    </source>
</reference>
<dbReference type="Proteomes" id="UP001597319">
    <property type="component" value="Unassembled WGS sequence"/>
</dbReference>
<comment type="caution">
    <text evidence="2">The sequence shown here is derived from an EMBL/GenBank/DDBJ whole genome shotgun (WGS) entry which is preliminary data.</text>
</comment>
<keyword evidence="3" id="KW-1185">Reference proteome</keyword>
<dbReference type="InterPro" id="IPR055407">
    <property type="entry name" value="TraM_C"/>
</dbReference>
<dbReference type="Pfam" id="PF12508">
    <property type="entry name" value="Transposon_TraM"/>
    <property type="match status" value="1"/>
</dbReference>
<evidence type="ECO:0000259" key="1">
    <source>
        <dbReference type="Pfam" id="PF12508"/>
    </source>
</evidence>
<evidence type="ECO:0000313" key="3">
    <source>
        <dbReference type="Proteomes" id="UP001597319"/>
    </source>
</evidence>
<gene>
    <name evidence="2" type="primary">traM</name>
    <name evidence="2" type="ORF">ACFSR1_09760</name>
</gene>